<dbReference type="Proteomes" id="UP000186904">
    <property type="component" value="Unassembled WGS sequence"/>
</dbReference>
<proteinExistence type="predicted"/>
<feature type="compositionally biased region" description="Polar residues" evidence="1">
    <location>
        <begin position="122"/>
        <end position="142"/>
    </location>
</feature>
<feature type="compositionally biased region" description="Polar residues" evidence="1">
    <location>
        <begin position="95"/>
        <end position="114"/>
    </location>
</feature>
<dbReference type="AlphaFoldDB" id="A0A1H9QKF9"/>
<evidence type="ECO:0000313" key="4">
    <source>
        <dbReference type="EMBL" id="SFL65024.1"/>
    </source>
</evidence>
<feature type="region of interest" description="Disordered" evidence="1">
    <location>
        <begin position="1"/>
        <end position="23"/>
    </location>
</feature>
<reference evidence="5 6" key="1">
    <citation type="submission" date="2016-10" db="EMBL/GenBank/DDBJ databases">
        <authorList>
            <person name="de Groot N.N."/>
        </authorList>
    </citation>
    <scope>NUCLEOTIDE SEQUENCE [LARGE SCALE GENOMIC DNA]</scope>
    <source>
        <strain evidence="4 5">CGMCC 1.9095</strain>
        <strain evidence="3 6">DSM 22558</strain>
    </source>
</reference>
<feature type="compositionally biased region" description="Basic and acidic residues" evidence="1">
    <location>
        <begin position="1"/>
        <end position="11"/>
    </location>
</feature>
<keyword evidence="2" id="KW-1133">Transmembrane helix</keyword>
<evidence type="ECO:0000313" key="6">
    <source>
        <dbReference type="Proteomes" id="UP000186904"/>
    </source>
</evidence>
<keyword evidence="5" id="KW-1185">Reference proteome</keyword>
<keyword evidence="2" id="KW-0812">Transmembrane</keyword>
<organism evidence="3 6">
    <name type="scientific">Halopseudomonas bauzanensis</name>
    <dbReference type="NCBI Taxonomy" id="653930"/>
    <lineage>
        <taxon>Bacteria</taxon>
        <taxon>Pseudomonadati</taxon>
        <taxon>Pseudomonadota</taxon>
        <taxon>Gammaproteobacteria</taxon>
        <taxon>Pseudomonadales</taxon>
        <taxon>Pseudomonadaceae</taxon>
        <taxon>Halopseudomonas</taxon>
    </lineage>
</organism>
<feature type="region of interest" description="Disordered" evidence="1">
    <location>
        <begin position="45"/>
        <end position="142"/>
    </location>
</feature>
<sequence length="220" mass="24675">MKADRDDAPEHVKHKRKSPIGRAGIAAAGLIAGILFMADRNGWMDYAKHSVNPPSPSESQIAATSPRTEKPPATLQPAAPKAEAVPQKAAETVPATKQTSFNDSNYRPSTTINSMPPPQYAQARSQPRPSRQPQGLNGSHTARLTWGNRSWWQGTYRWNNSIINYDDLCRSSNYPKKGSIEYRACRREAKTYLRDECRAGRSKSLQLRRVYCHAENAFRH</sequence>
<dbReference type="Proteomes" id="UP000186599">
    <property type="component" value="Unassembled WGS sequence"/>
</dbReference>
<gene>
    <name evidence="4" type="ORF">SAMN04487855_0545</name>
    <name evidence="3" type="ORF">SAMN05216589_1081</name>
</gene>
<accession>A0A1H9QKF9</accession>
<evidence type="ECO:0000256" key="1">
    <source>
        <dbReference type="SAM" id="MobiDB-lite"/>
    </source>
</evidence>
<feature type="transmembrane region" description="Helical" evidence="2">
    <location>
        <begin position="20"/>
        <end position="38"/>
    </location>
</feature>
<keyword evidence="2" id="KW-0472">Membrane</keyword>
<dbReference type="EMBL" id="FOUA01000001">
    <property type="protein sequence ID" value="SFL65024.1"/>
    <property type="molecule type" value="Genomic_DNA"/>
</dbReference>
<evidence type="ECO:0000313" key="5">
    <source>
        <dbReference type="Proteomes" id="UP000186599"/>
    </source>
</evidence>
<feature type="compositionally biased region" description="Polar residues" evidence="1">
    <location>
        <begin position="57"/>
        <end position="66"/>
    </location>
</feature>
<dbReference type="EMBL" id="FOGN01000001">
    <property type="protein sequence ID" value="SER60900.1"/>
    <property type="molecule type" value="Genomic_DNA"/>
</dbReference>
<evidence type="ECO:0000256" key="2">
    <source>
        <dbReference type="SAM" id="Phobius"/>
    </source>
</evidence>
<protein>
    <submittedName>
        <fullName evidence="3">Uncharacterized protein</fullName>
    </submittedName>
</protein>
<evidence type="ECO:0000313" key="3">
    <source>
        <dbReference type="EMBL" id="SER60900.1"/>
    </source>
</evidence>
<name>A0A1H9QKF9_9GAMM</name>